<evidence type="ECO:0000256" key="2">
    <source>
        <dbReference type="ARBA" id="ARBA00022475"/>
    </source>
</evidence>
<feature type="domain" description="ABC3 transporter permease C-terminal" evidence="8">
    <location>
        <begin position="273"/>
        <end position="395"/>
    </location>
</feature>
<proteinExistence type="inferred from homology"/>
<feature type="transmembrane region" description="Helical" evidence="7">
    <location>
        <begin position="268"/>
        <end position="290"/>
    </location>
</feature>
<dbReference type="InterPro" id="IPR050250">
    <property type="entry name" value="Macrolide_Exporter_MacB"/>
</dbReference>
<gene>
    <name evidence="9" type="ORF">H9753_08900</name>
</gene>
<accession>A0A9D2PNH5</accession>
<reference evidence="9" key="2">
    <citation type="submission" date="2021-04" db="EMBL/GenBank/DDBJ databases">
        <authorList>
            <person name="Gilroy R."/>
        </authorList>
    </citation>
    <scope>NUCLEOTIDE SEQUENCE</scope>
    <source>
        <strain evidence="9">ChiBcec2-3848</strain>
    </source>
</reference>
<dbReference type="AlphaFoldDB" id="A0A9D2PNH5"/>
<keyword evidence="3 7" id="KW-0812">Transmembrane</keyword>
<sequence>MRKVKNRKVIRRIADQSLKSRKSRNLIAVLAIALSSILFTALFVVGGSIVQKQQEATMRQVGGSAHAGYKYLTPEEYEIVKQDPKLKSVSARILIGGAVNEELKKLPTEISCYEDLEAKWSFCYPTHGEMPEAEDEIVTSDLVLEALGVPCRVGAEVPVKMVINQKEVEKTFVLSGWFEGDRVAMAQVMSVSEAFARETVPQDLESVAGKSADTTMLAGYICADFNFGSSFRLEQQVADLTQRCGFDEEIETGINWAYLGGDIDAGTAALLLVMLLVIITSGYLLIYNIFYINVYSDIRYYGLLKTIGTTGKQLKKMVRRQAYLLSVIGIPLGLLIGVLIGGLLLPAVMSILIFQETASTEAAVSPWILLGSAAFSLLTVHISCMKPCRIVSGISPVEAVRFTEGSQRKKEKKEKTKKTRGVSASAMAAANMKRNKKRAFVVILSLSLSLVLLNSIYSLVQGFDMDKYVEARSISDYMVTDATTDNAMASYQETEGVTEDFLEALSRQKGVTETGNVYYRAGYEYSFEPEEFQGVKTQILQNPELESYYEYVFGEDWQEYLKSYEEENSIDVVKFYGIDKLVFDKMEIRQGELDWEKFKTGNYILVNQFEGFGEEYISYFPAGDTVTLIGQSGSQKQYQVLAEGDMPYAAQMQRYGSIELDIFLPSEEFLELLGEQQPMKTMFNVEDSAADDVEMWVSSYCETVNDDLTYTSRDSMIAEFYSLIQVYLFVGGLLCLILAVIGILNFVNTMAASILSRRREFAMLEAVGMTGKQLKKMLCMEGIYYAAVTIGVSLVLGSLLNLTLIRGMGTQMFFFSPRFTVLPIVLCIPAVLFVVILVPVIGYWQIRKRSVVERMGTVE</sequence>
<evidence type="ECO:0000256" key="5">
    <source>
        <dbReference type="ARBA" id="ARBA00023136"/>
    </source>
</evidence>
<evidence type="ECO:0000256" key="7">
    <source>
        <dbReference type="SAM" id="Phobius"/>
    </source>
</evidence>
<evidence type="ECO:0000259" key="8">
    <source>
        <dbReference type="Pfam" id="PF02687"/>
    </source>
</evidence>
<feature type="transmembrane region" description="Helical" evidence="7">
    <location>
        <begin position="26"/>
        <end position="50"/>
    </location>
</feature>
<dbReference type="GO" id="GO:0005886">
    <property type="term" value="C:plasma membrane"/>
    <property type="evidence" value="ECO:0007669"/>
    <property type="project" value="UniProtKB-SubCell"/>
</dbReference>
<comment type="caution">
    <text evidence="9">The sequence shown here is derived from an EMBL/GenBank/DDBJ whole genome shotgun (WGS) entry which is preliminary data.</text>
</comment>
<dbReference type="PANTHER" id="PTHR30572">
    <property type="entry name" value="MEMBRANE COMPONENT OF TRANSPORTER-RELATED"/>
    <property type="match status" value="1"/>
</dbReference>
<evidence type="ECO:0000256" key="1">
    <source>
        <dbReference type="ARBA" id="ARBA00004651"/>
    </source>
</evidence>
<dbReference type="EMBL" id="DWVZ01000117">
    <property type="protein sequence ID" value="HJC63721.1"/>
    <property type="molecule type" value="Genomic_DNA"/>
</dbReference>
<name>A0A9D2PNH5_9FIRM</name>
<keyword evidence="4 7" id="KW-1133">Transmembrane helix</keyword>
<feature type="transmembrane region" description="Helical" evidence="7">
    <location>
        <begin position="439"/>
        <end position="460"/>
    </location>
</feature>
<dbReference type="InterPro" id="IPR003838">
    <property type="entry name" value="ABC3_permease_C"/>
</dbReference>
<evidence type="ECO:0000256" key="6">
    <source>
        <dbReference type="ARBA" id="ARBA00038076"/>
    </source>
</evidence>
<organism evidence="9 10">
    <name type="scientific">Candidatus Blautia merdavium</name>
    <dbReference type="NCBI Taxonomy" id="2838494"/>
    <lineage>
        <taxon>Bacteria</taxon>
        <taxon>Bacillati</taxon>
        <taxon>Bacillota</taxon>
        <taxon>Clostridia</taxon>
        <taxon>Lachnospirales</taxon>
        <taxon>Lachnospiraceae</taxon>
        <taxon>Blautia</taxon>
    </lineage>
</organism>
<protein>
    <submittedName>
        <fullName evidence="9">FtsX-like permease family protein</fullName>
    </submittedName>
</protein>
<dbReference type="PANTHER" id="PTHR30572:SF4">
    <property type="entry name" value="ABC TRANSPORTER PERMEASE YTRF"/>
    <property type="match status" value="1"/>
</dbReference>
<dbReference type="Proteomes" id="UP000823886">
    <property type="component" value="Unassembled WGS sequence"/>
</dbReference>
<evidence type="ECO:0000313" key="9">
    <source>
        <dbReference type="EMBL" id="HJC63721.1"/>
    </source>
</evidence>
<comment type="subcellular location">
    <subcellularLocation>
        <location evidence="1">Cell membrane</location>
        <topology evidence="1">Multi-pass membrane protein</topology>
    </subcellularLocation>
</comment>
<evidence type="ECO:0000256" key="4">
    <source>
        <dbReference type="ARBA" id="ARBA00022989"/>
    </source>
</evidence>
<evidence type="ECO:0000256" key="3">
    <source>
        <dbReference type="ARBA" id="ARBA00022692"/>
    </source>
</evidence>
<keyword evidence="2" id="KW-1003">Cell membrane</keyword>
<evidence type="ECO:0000313" key="10">
    <source>
        <dbReference type="Proteomes" id="UP000823886"/>
    </source>
</evidence>
<feature type="domain" description="ABC3 transporter permease C-terminal" evidence="8">
    <location>
        <begin position="735"/>
        <end position="850"/>
    </location>
</feature>
<keyword evidence="5 7" id="KW-0472">Membrane</keyword>
<feature type="transmembrane region" description="Helical" evidence="7">
    <location>
        <begin position="782"/>
        <end position="800"/>
    </location>
</feature>
<dbReference type="GO" id="GO:0022857">
    <property type="term" value="F:transmembrane transporter activity"/>
    <property type="evidence" value="ECO:0007669"/>
    <property type="project" value="TreeGrafter"/>
</dbReference>
<feature type="transmembrane region" description="Helical" evidence="7">
    <location>
        <begin position="366"/>
        <end position="384"/>
    </location>
</feature>
<feature type="transmembrane region" description="Helical" evidence="7">
    <location>
        <begin position="726"/>
        <end position="747"/>
    </location>
</feature>
<dbReference type="Pfam" id="PF02687">
    <property type="entry name" value="FtsX"/>
    <property type="match status" value="2"/>
</dbReference>
<feature type="transmembrane region" description="Helical" evidence="7">
    <location>
        <begin position="820"/>
        <end position="844"/>
    </location>
</feature>
<comment type="similarity">
    <text evidence="6">Belongs to the ABC-4 integral membrane protein family.</text>
</comment>
<reference evidence="9" key="1">
    <citation type="journal article" date="2021" name="PeerJ">
        <title>Extensive microbial diversity within the chicken gut microbiome revealed by metagenomics and culture.</title>
        <authorList>
            <person name="Gilroy R."/>
            <person name="Ravi A."/>
            <person name="Getino M."/>
            <person name="Pursley I."/>
            <person name="Horton D.L."/>
            <person name="Alikhan N.F."/>
            <person name="Baker D."/>
            <person name="Gharbi K."/>
            <person name="Hall N."/>
            <person name="Watson M."/>
            <person name="Adriaenssens E.M."/>
            <person name="Foster-Nyarko E."/>
            <person name="Jarju S."/>
            <person name="Secka A."/>
            <person name="Antonio M."/>
            <person name="Oren A."/>
            <person name="Chaudhuri R.R."/>
            <person name="La Ragione R."/>
            <person name="Hildebrand F."/>
            <person name="Pallen M.J."/>
        </authorList>
    </citation>
    <scope>NUCLEOTIDE SEQUENCE</scope>
    <source>
        <strain evidence="9">ChiBcec2-3848</strain>
    </source>
</reference>
<feature type="transmembrane region" description="Helical" evidence="7">
    <location>
        <begin position="322"/>
        <end position="354"/>
    </location>
</feature>